<organism evidence="1 2">
    <name type="scientific">Aminobacter aganoensis</name>
    <dbReference type="NCBI Taxonomy" id="83264"/>
    <lineage>
        <taxon>Bacteria</taxon>
        <taxon>Pseudomonadati</taxon>
        <taxon>Pseudomonadota</taxon>
        <taxon>Alphaproteobacteria</taxon>
        <taxon>Hyphomicrobiales</taxon>
        <taxon>Phyllobacteriaceae</taxon>
        <taxon>Aminobacter</taxon>
    </lineage>
</organism>
<dbReference type="Proteomes" id="UP000536262">
    <property type="component" value="Unassembled WGS sequence"/>
</dbReference>
<dbReference type="AlphaFoldDB" id="A0A7X0F5L4"/>
<accession>A0A7X0F5L4</accession>
<protein>
    <submittedName>
        <fullName evidence="1">Uncharacterized protein</fullName>
    </submittedName>
</protein>
<sequence length="70" mass="7873">MATECIHLLRSDFDERTLLCEWPDQHPERFENAPMWLLKLVGSGLCVRPEVDCVKCPAFRPSSPSGDANG</sequence>
<evidence type="ECO:0000313" key="2">
    <source>
        <dbReference type="Proteomes" id="UP000536262"/>
    </source>
</evidence>
<proteinExistence type="predicted"/>
<comment type="caution">
    <text evidence="1">The sequence shown here is derived from an EMBL/GenBank/DDBJ whole genome shotgun (WGS) entry which is preliminary data.</text>
</comment>
<name>A0A7X0F5L4_9HYPH</name>
<keyword evidence="2" id="KW-1185">Reference proteome</keyword>
<reference evidence="1 2" key="1">
    <citation type="submission" date="2020-08" db="EMBL/GenBank/DDBJ databases">
        <title>Genomic Encyclopedia of Type Strains, Phase IV (KMG-IV): sequencing the most valuable type-strain genomes for metagenomic binning, comparative biology and taxonomic classification.</title>
        <authorList>
            <person name="Goeker M."/>
        </authorList>
    </citation>
    <scope>NUCLEOTIDE SEQUENCE [LARGE SCALE GENOMIC DNA]</scope>
    <source>
        <strain evidence="1 2">DSM 7051</strain>
    </source>
</reference>
<gene>
    <name evidence="1" type="ORF">GGR00_001312</name>
</gene>
<evidence type="ECO:0000313" key="1">
    <source>
        <dbReference type="EMBL" id="MBB6353544.1"/>
    </source>
</evidence>
<dbReference type="EMBL" id="JACHOU010000002">
    <property type="protein sequence ID" value="MBB6353544.1"/>
    <property type="molecule type" value="Genomic_DNA"/>
</dbReference>